<name>A0A4U0EYH0_9FLAO</name>
<dbReference type="InterPro" id="IPR032710">
    <property type="entry name" value="NTF2-like_dom_sf"/>
</dbReference>
<gene>
    <name evidence="3" type="ORF">E5167_03730</name>
</gene>
<reference evidence="3 4" key="1">
    <citation type="submission" date="2019-04" db="EMBL/GenBank/DDBJ databases">
        <title>Lacinutrix sp. nov., isolated from marine water.</title>
        <authorList>
            <person name="Kim W."/>
        </authorList>
    </citation>
    <scope>NUCLEOTIDE SEQUENCE [LARGE SCALE GENOMIC DNA]</scope>
    <source>
        <strain evidence="3 4">CAU 1491</strain>
    </source>
</reference>
<sequence>MKQIIYAFVGTLLLVSCTSSTSEKAIEQWKQEIIDTEAAFAKMAKEQGMNKAFVAYAADNAVLMRGNQLIKGKEAITKFMEPQVSKGLAWKPDYVEVSASGDFGYTYGYYTFTYQDSIGNDVESKGVFHSVWKRQDDGSWKFVWD</sequence>
<evidence type="ECO:0000256" key="1">
    <source>
        <dbReference type="SAM" id="SignalP"/>
    </source>
</evidence>
<dbReference type="PROSITE" id="PS51257">
    <property type="entry name" value="PROKAR_LIPOPROTEIN"/>
    <property type="match status" value="1"/>
</dbReference>
<comment type="caution">
    <text evidence="3">The sequence shown here is derived from an EMBL/GenBank/DDBJ whole genome shotgun (WGS) entry which is preliminary data.</text>
</comment>
<feature type="chain" id="PRO_5020467598" evidence="1">
    <location>
        <begin position="22"/>
        <end position="145"/>
    </location>
</feature>
<dbReference type="InterPro" id="IPR027843">
    <property type="entry name" value="DUF4440"/>
</dbReference>
<protein>
    <submittedName>
        <fullName evidence="3">Nuclear transport factor 2 family protein</fullName>
    </submittedName>
</protein>
<feature type="domain" description="DUF4440" evidence="2">
    <location>
        <begin position="51"/>
        <end position="141"/>
    </location>
</feature>
<evidence type="ECO:0000259" key="2">
    <source>
        <dbReference type="Pfam" id="PF14534"/>
    </source>
</evidence>
<feature type="signal peptide" evidence="1">
    <location>
        <begin position="1"/>
        <end position="21"/>
    </location>
</feature>
<accession>A0A4U0EYH0</accession>
<dbReference type="RefSeq" id="WP_136841189.1">
    <property type="nucleotide sequence ID" value="NZ_SUPL01000002.1"/>
</dbReference>
<proteinExistence type="predicted"/>
<evidence type="ECO:0000313" key="3">
    <source>
        <dbReference type="EMBL" id="TJY37066.1"/>
    </source>
</evidence>
<dbReference type="AlphaFoldDB" id="A0A4U0EYH0"/>
<dbReference type="Gene3D" id="3.10.450.50">
    <property type="match status" value="1"/>
</dbReference>
<evidence type="ECO:0000313" key="4">
    <source>
        <dbReference type="Proteomes" id="UP000307657"/>
    </source>
</evidence>
<keyword evidence="4" id="KW-1185">Reference proteome</keyword>
<dbReference type="OrthoDB" id="1119084at2"/>
<dbReference type="Proteomes" id="UP000307657">
    <property type="component" value="Unassembled WGS sequence"/>
</dbReference>
<dbReference type="Pfam" id="PF14534">
    <property type="entry name" value="DUF4440"/>
    <property type="match status" value="1"/>
</dbReference>
<dbReference type="EMBL" id="SUPL01000002">
    <property type="protein sequence ID" value="TJY37066.1"/>
    <property type="molecule type" value="Genomic_DNA"/>
</dbReference>
<dbReference type="SUPFAM" id="SSF54427">
    <property type="entry name" value="NTF2-like"/>
    <property type="match status" value="1"/>
</dbReference>
<organism evidence="3 4">
    <name type="scientific">Pontimicrobium aquaticum</name>
    <dbReference type="NCBI Taxonomy" id="2565367"/>
    <lineage>
        <taxon>Bacteria</taxon>
        <taxon>Pseudomonadati</taxon>
        <taxon>Bacteroidota</taxon>
        <taxon>Flavobacteriia</taxon>
        <taxon>Flavobacteriales</taxon>
        <taxon>Flavobacteriaceae</taxon>
        <taxon>Pontimicrobium</taxon>
    </lineage>
</organism>
<keyword evidence="1" id="KW-0732">Signal</keyword>